<reference evidence="1" key="2">
    <citation type="submission" date="2014-03" db="EMBL/GenBank/DDBJ databases">
        <title>The whipworm genome and dual-species transcriptomics of an intimate host-pathogen interaction.</title>
        <authorList>
            <person name="Foth B.J."/>
            <person name="Tsai I.J."/>
            <person name="Reid A.J."/>
            <person name="Bancroft A.J."/>
            <person name="Nichol S."/>
            <person name="Tracey A."/>
            <person name="Holroyd N."/>
            <person name="Cotton J.A."/>
            <person name="Stanley E.J."/>
            <person name="Zarowiecki M."/>
            <person name="Liu J.Z."/>
            <person name="Huckvale T."/>
            <person name="Cooper P.J."/>
            <person name="Grencis R.K."/>
            <person name="Berriman M."/>
        </authorList>
    </citation>
    <scope>NUCLEOTIDE SEQUENCE [LARGE SCALE GENOMIC DNA]</scope>
</reference>
<evidence type="ECO:0000313" key="2">
    <source>
        <dbReference type="Proteomes" id="UP000030665"/>
    </source>
</evidence>
<keyword evidence="2" id="KW-1185">Reference proteome</keyword>
<gene>
    <name evidence="1" type="ORF">TTRE_0000080201</name>
</gene>
<accession>A0A077Z1U4</accession>
<organism evidence="1 2">
    <name type="scientific">Trichuris trichiura</name>
    <name type="common">Whipworm</name>
    <name type="synonym">Trichocephalus trichiurus</name>
    <dbReference type="NCBI Taxonomy" id="36087"/>
    <lineage>
        <taxon>Eukaryota</taxon>
        <taxon>Metazoa</taxon>
        <taxon>Ecdysozoa</taxon>
        <taxon>Nematoda</taxon>
        <taxon>Enoplea</taxon>
        <taxon>Dorylaimia</taxon>
        <taxon>Trichinellida</taxon>
        <taxon>Trichuridae</taxon>
        <taxon>Trichuris</taxon>
    </lineage>
</organism>
<dbReference type="EMBL" id="HG805825">
    <property type="protein sequence ID" value="CDW52540.1"/>
    <property type="molecule type" value="Genomic_DNA"/>
</dbReference>
<name>A0A077Z1U4_TRITR</name>
<protein>
    <submittedName>
        <fullName evidence="1">Uncharacterized protein</fullName>
    </submittedName>
</protein>
<sequence length="74" mass="8735">MRSMVTMMIKKDQNRGTYTRVRVHTHTHRYTRTRVAWPALGLKMETTQWATSKKTTKLAQFNLPTTPLTSRTRK</sequence>
<reference evidence="1" key="1">
    <citation type="submission" date="2014-01" db="EMBL/GenBank/DDBJ databases">
        <authorList>
            <person name="Aslett M."/>
        </authorList>
    </citation>
    <scope>NUCLEOTIDE SEQUENCE</scope>
</reference>
<dbReference type="Proteomes" id="UP000030665">
    <property type="component" value="Unassembled WGS sequence"/>
</dbReference>
<dbReference type="AlphaFoldDB" id="A0A077Z1U4"/>
<evidence type="ECO:0000313" key="1">
    <source>
        <dbReference type="EMBL" id="CDW52540.1"/>
    </source>
</evidence>
<proteinExistence type="predicted"/>